<feature type="transmembrane region" description="Helical" evidence="7">
    <location>
        <begin position="294"/>
        <end position="312"/>
    </location>
</feature>
<accession>A0A562QD91</accession>
<dbReference type="GO" id="GO:0005886">
    <property type="term" value="C:plasma membrane"/>
    <property type="evidence" value="ECO:0007669"/>
    <property type="project" value="UniProtKB-SubCell"/>
</dbReference>
<keyword evidence="5 7" id="KW-1133">Transmembrane helix</keyword>
<feature type="transmembrane region" description="Helical" evidence="7">
    <location>
        <begin position="168"/>
        <end position="187"/>
    </location>
</feature>
<gene>
    <name evidence="9" type="ORF">IQ10_02952</name>
</gene>
<dbReference type="RefSeq" id="WP_242009841.1">
    <property type="nucleotide sequence ID" value="NZ_VLKZ01000008.1"/>
</dbReference>
<dbReference type="InterPro" id="IPR020846">
    <property type="entry name" value="MFS_dom"/>
</dbReference>
<dbReference type="PANTHER" id="PTHR43124:SF3">
    <property type="entry name" value="CHLORAMPHENICOL EFFLUX PUMP RV0191"/>
    <property type="match status" value="1"/>
</dbReference>
<sequence length="422" mass="46668">MRNIHKGWIILILLFFTMLGSLGFGRFSMGAILPFMREGLALDYRQMGFIASSAFIGYLISVSIIGYFVIRFNAKTVINYSLLIICVGMVVCANATSFWLAYGGCLLLGLGSGGSSIPAMGLAGRWFSNEKKGMAIGFAMGGLGLGIVISGLVVPLIINVTIEGWRVSWYILTVITMSFIMLNWLFLKNSPEEAGLEPIGNQNVETRQSVEREHAIKSDKWAVYRNKQVWMIGFIYLSWGFSYLIFSTFLVDYLMNDVGYSEWLEGLFFFIAGLVSIVSGFIRGGISDKFGRMFALSLVLTIQFLMLMALSVSTSAAFIFVEVILYGFTLWAVPTIMNASVSEFVPLMFVPVAMGFVTIFFSVGQIISPIVMGVLIESTNSYFGAFLLSAFISLFGAIGCMRLHSIQRTKQLAKMRNEGLEV</sequence>
<dbReference type="SUPFAM" id="SSF103473">
    <property type="entry name" value="MFS general substrate transporter"/>
    <property type="match status" value="1"/>
</dbReference>
<feature type="transmembrane region" description="Helical" evidence="7">
    <location>
        <begin position="349"/>
        <end position="376"/>
    </location>
</feature>
<evidence type="ECO:0000313" key="10">
    <source>
        <dbReference type="Proteomes" id="UP000315711"/>
    </source>
</evidence>
<dbReference type="AlphaFoldDB" id="A0A562QD91"/>
<dbReference type="InterPro" id="IPR011701">
    <property type="entry name" value="MFS"/>
</dbReference>
<evidence type="ECO:0000259" key="8">
    <source>
        <dbReference type="PROSITE" id="PS50850"/>
    </source>
</evidence>
<dbReference type="Proteomes" id="UP000315711">
    <property type="component" value="Unassembled WGS sequence"/>
</dbReference>
<feature type="domain" description="Major facilitator superfamily (MFS) profile" evidence="8">
    <location>
        <begin position="9"/>
        <end position="408"/>
    </location>
</feature>
<comment type="caution">
    <text evidence="9">The sequence shown here is derived from an EMBL/GenBank/DDBJ whole genome shotgun (WGS) entry which is preliminary data.</text>
</comment>
<keyword evidence="3" id="KW-1003">Cell membrane</keyword>
<evidence type="ECO:0000256" key="3">
    <source>
        <dbReference type="ARBA" id="ARBA00022475"/>
    </source>
</evidence>
<reference evidence="9 10" key="1">
    <citation type="journal article" date="2015" name="Stand. Genomic Sci.">
        <title>Genomic Encyclopedia of Bacterial and Archaeal Type Strains, Phase III: the genomes of soil and plant-associated and newly described type strains.</title>
        <authorList>
            <person name="Whitman W.B."/>
            <person name="Woyke T."/>
            <person name="Klenk H.P."/>
            <person name="Zhou Y."/>
            <person name="Lilburn T.G."/>
            <person name="Beck B.J."/>
            <person name="De Vos P."/>
            <person name="Vandamme P."/>
            <person name="Eisen J.A."/>
            <person name="Garrity G."/>
            <person name="Hugenholtz P."/>
            <person name="Kyrpides N.C."/>
        </authorList>
    </citation>
    <scope>NUCLEOTIDE SEQUENCE [LARGE SCALE GENOMIC DNA]</scope>
    <source>
        <strain evidence="9 10">CGMCC 1.10116</strain>
    </source>
</reference>
<comment type="subcellular location">
    <subcellularLocation>
        <location evidence="1">Cell membrane</location>
        <topology evidence="1">Multi-pass membrane protein</topology>
    </subcellularLocation>
</comment>
<organism evidence="9 10">
    <name type="scientific">Halalkalibacter nanhaiisediminis</name>
    <dbReference type="NCBI Taxonomy" id="688079"/>
    <lineage>
        <taxon>Bacteria</taxon>
        <taxon>Bacillati</taxon>
        <taxon>Bacillota</taxon>
        <taxon>Bacilli</taxon>
        <taxon>Bacillales</taxon>
        <taxon>Bacillaceae</taxon>
        <taxon>Halalkalibacter</taxon>
    </lineage>
</organism>
<protein>
    <submittedName>
        <fullName evidence="9">Sugar phosphate permease</fullName>
    </submittedName>
</protein>
<evidence type="ECO:0000256" key="5">
    <source>
        <dbReference type="ARBA" id="ARBA00022989"/>
    </source>
</evidence>
<evidence type="ECO:0000256" key="2">
    <source>
        <dbReference type="ARBA" id="ARBA00022448"/>
    </source>
</evidence>
<keyword evidence="4 7" id="KW-0812">Transmembrane</keyword>
<feature type="transmembrane region" description="Helical" evidence="7">
    <location>
        <begin position="47"/>
        <end position="70"/>
    </location>
</feature>
<dbReference type="PROSITE" id="PS50850">
    <property type="entry name" value="MFS"/>
    <property type="match status" value="1"/>
</dbReference>
<feature type="transmembrane region" description="Helical" evidence="7">
    <location>
        <begin position="7"/>
        <end position="27"/>
    </location>
</feature>
<keyword evidence="2" id="KW-0813">Transport</keyword>
<feature type="transmembrane region" description="Helical" evidence="7">
    <location>
        <begin position="318"/>
        <end position="337"/>
    </location>
</feature>
<dbReference type="GO" id="GO:0022857">
    <property type="term" value="F:transmembrane transporter activity"/>
    <property type="evidence" value="ECO:0007669"/>
    <property type="project" value="InterPro"/>
</dbReference>
<proteinExistence type="predicted"/>
<feature type="transmembrane region" description="Helical" evidence="7">
    <location>
        <begin position="263"/>
        <end position="282"/>
    </location>
</feature>
<feature type="transmembrane region" description="Helical" evidence="7">
    <location>
        <begin position="106"/>
        <end position="124"/>
    </location>
</feature>
<dbReference type="Pfam" id="PF07690">
    <property type="entry name" value="MFS_1"/>
    <property type="match status" value="1"/>
</dbReference>
<evidence type="ECO:0000256" key="1">
    <source>
        <dbReference type="ARBA" id="ARBA00004651"/>
    </source>
</evidence>
<feature type="transmembrane region" description="Helical" evidence="7">
    <location>
        <begin position="136"/>
        <end position="162"/>
    </location>
</feature>
<evidence type="ECO:0000313" key="9">
    <source>
        <dbReference type="EMBL" id="TWI54727.1"/>
    </source>
</evidence>
<dbReference type="EMBL" id="VLKZ01000008">
    <property type="protein sequence ID" value="TWI54727.1"/>
    <property type="molecule type" value="Genomic_DNA"/>
</dbReference>
<feature type="transmembrane region" description="Helical" evidence="7">
    <location>
        <begin position="229"/>
        <end position="251"/>
    </location>
</feature>
<evidence type="ECO:0000256" key="6">
    <source>
        <dbReference type="ARBA" id="ARBA00023136"/>
    </source>
</evidence>
<feature type="transmembrane region" description="Helical" evidence="7">
    <location>
        <begin position="77"/>
        <end position="100"/>
    </location>
</feature>
<keyword evidence="6 7" id="KW-0472">Membrane</keyword>
<feature type="transmembrane region" description="Helical" evidence="7">
    <location>
        <begin position="382"/>
        <end position="401"/>
    </location>
</feature>
<evidence type="ECO:0000256" key="4">
    <source>
        <dbReference type="ARBA" id="ARBA00022692"/>
    </source>
</evidence>
<dbReference type="Gene3D" id="1.20.1250.20">
    <property type="entry name" value="MFS general substrate transporter like domains"/>
    <property type="match status" value="2"/>
</dbReference>
<name>A0A562QD91_9BACI</name>
<dbReference type="InterPro" id="IPR036259">
    <property type="entry name" value="MFS_trans_sf"/>
</dbReference>
<keyword evidence="10" id="KW-1185">Reference proteome</keyword>
<dbReference type="PANTHER" id="PTHR43124">
    <property type="entry name" value="PURINE EFFLUX PUMP PBUE"/>
    <property type="match status" value="1"/>
</dbReference>
<dbReference type="InterPro" id="IPR050189">
    <property type="entry name" value="MFS_Efflux_Transporters"/>
</dbReference>
<evidence type="ECO:0000256" key="7">
    <source>
        <dbReference type="SAM" id="Phobius"/>
    </source>
</evidence>